<reference evidence="1" key="1">
    <citation type="submission" date="2019-08" db="EMBL/GenBank/DDBJ databases">
        <authorList>
            <person name="Kucharzyk K."/>
            <person name="Murdoch R.W."/>
            <person name="Higgins S."/>
            <person name="Loffler F."/>
        </authorList>
    </citation>
    <scope>NUCLEOTIDE SEQUENCE</scope>
</reference>
<sequence>MIISEIIINELREIGSIKININDNFVTYLNREEGVSIEGTPSSFMSRNIGINVLKLNIKIKKNYSNFGTIWYSPMYI</sequence>
<proteinExistence type="predicted"/>
<protein>
    <submittedName>
        <fullName evidence="1">Uncharacterized protein</fullName>
    </submittedName>
</protein>
<evidence type="ECO:0000313" key="1">
    <source>
        <dbReference type="EMBL" id="MPM71027.1"/>
    </source>
</evidence>
<comment type="caution">
    <text evidence="1">The sequence shown here is derived from an EMBL/GenBank/DDBJ whole genome shotgun (WGS) entry which is preliminary data.</text>
</comment>
<name>A0A645C125_9ZZZZ</name>
<gene>
    <name evidence="1" type="ORF">SDC9_117990</name>
</gene>
<organism evidence="1">
    <name type="scientific">bioreactor metagenome</name>
    <dbReference type="NCBI Taxonomy" id="1076179"/>
    <lineage>
        <taxon>unclassified sequences</taxon>
        <taxon>metagenomes</taxon>
        <taxon>ecological metagenomes</taxon>
    </lineage>
</organism>
<dbReference type="AlphaFoldDB" id="A0A645C125"/>
<accession>A0A645C125</accession>
<dbReference type="EMBL" id="VSSQ01023857">
    <property type="protein sequence ID" value="MPM71027.1"/>
    <property type="molecule type" value="Genomic_DNA"/>
</dbReference>